<evidence type="ECO:0000313" key="3">
    <source>
        <dbReference type="Proteomes" id="UP000829364"/>
    </source>
</evidence>
<sequence length="113" mass="11695">MTPPSSSAAAAMSPAAAVAARQERNDDAAERDNAADDGLEDAADAADDGHDAAANRLQGRSDLFVPSFPVSNDSGRGGNRAVSARPPAVGSFVLHTQERTPPMLAMWMWTGCV</sequence>
<gene>
    <name evidence="2" type="ORF">JDV02_010115</name>
</gene>
<dbReference type="GeneID" id="72072060"/>
<dbReference type="EMBL" id="CP086364">
    <property type="protein sequence ID" value="UNI24363.1"/>
    <property type="molecule type" value="Genomic_DNA"/>
</dbReference>
<feature type="compositionally biased region" description="Basic and acidic residues" evidence="1">
    <location>
        <begin position="21"/>
        <end position="34"/>
    </location>
</feature>
<evidence type="ECO:0000313" key="2">
    <source>
        <dbReference type="EMBL" id="UNI24363.1"/>
    </source>
</evidence>
<name>A0A9Q8VG79_9HYPO</name>
<accession>A0A9Q8VG79</accession>
<evidence type="ECO:0000256" key="1">
    <source>
        <dbReference type="SAM" id="MobiDB-lite"/>
    </source>
</evidence>
<reference evidence="2" key="1">
    <citation type="submission" date="2021-11" db="EMBL/GenBank/DDBJ databases">
        <title>Purpureocillium_takamizusanense_genome.</title>
        <authorList>
            <person name="Nguyen N.-H."/>
        </authorList>
    </citation>
    <scope>NUCLEOTIDE SEQUENCE</scope>
    <source>
        <strain evidence="2">PT3</strain>
    </source>
</reference>
<protein>
    <submittedName>
        <fullName evidence="2">Uncharacterized protein</fullName>
    </submittedName>
</protein>
<dbReference type="AlphaFoldDB" id="A0A9Q8VG79"/>
<feature type="region of interest" description="Disordered" evidence="1">
    <location>
        <begin position="1"/>
        <end position="85"/>
    </location>
</feature>
<dbReference type="Proteomes" id="UP000829364">
    <property type="component" value="Chromosome 11"/>
</dbReference>
<feature type="compositionally biased region" description="Acidic residues" evidence="1">
    <location>
        <begin position="35"/>
        <end position="46"/>
    </location>
</feature>
<proteinExistence type="predicted"/>
<feature type="compositionally biased region" description="Low complexity" evidence="1">
    <location>
        <begin position="1"/>
        <end position="20"/>
    </location>
</feature>
<organism evidence="2 3">
    <name type="scientific">Purpureocillium takamizusanense</name>
    <dbReference type="NCBI Taxonomy" id="2060973"/>
    <lineage>
        <taxon>Eukaryota</taxon>
        <taxon>Fungi</taxon>
        <taxon>Dikarya</taxon>
        <taxon>Ascomycota</taxon>
        <taxon>Pezizomycotina</taxon>
        <taxon>Sordariomycetes</taxon>
        <taxon>Hypocreomycetidae</taxon>
        <taxon>Hypocreales</taxon>
        <taxon>Ophiocordycipitaceae</taxon>
        <taxon>Purpureocillium</taxon>
    </lineage>
</organism>
<dbReference type="KEGG" id="ptkz:JDV02_010115"/>
<keyword evidence="3" id="KW-1185">Reference proteome</keyword>
<dbReference type="RefSeq" id="XP_047847844.1">
    <property type="nucleotide sequence ID" value="XM_047991831.1"/>
</dbReference>